<keyword evidence="3" id="KW-1185">Reference proteome</keyword>
<proteinExistence type="predicted"/>
<feature type="region of interest" description="Disordered" evidence="1">
    <location>
        <begin position="434"/>
        <end position="457"/>
    </location>
</feature>
<dbReference type="AlphaFoldDB" id="A0A5E4YTE0"/>
<reference evidence="2 3" key="1">
    <citation type="submission" date="2019-08" db="EMBL/GenBank/DDBJ databases">
        <authorList>
            <person name="Peeters C."/>
        </authorList>
    </citation>
    <scope>NUCLEOTIDE SEQUENCE [LARGE SCALE GENOMIC DNA]</scope>
    <source>
        <strain evidence="2 3">LMG 31112</strain>
    </source>
</reference>
<dbReference type="EMBL" id="CABPSM010000020">
    <property type="protein sequence ID" value="VVE51685.1"/>
    <property type="molecule type" value="Genomic_DNA"/>
</dbReference>
<sequence length="511" mass="56428">MYPVSGTSPPRSQLLVTTSTQSSILGADVREVRRTDGWSRTSPSLAQLLPPLRTMKSTGSLLRNVSLSTSTSTQTTTVSVNVRLVYQADQTGGQTEPPIHAGAMDALLNFAQQTPSPGTSQLLGRFEAIQESLERHVNAQAPADMPSSSIKHPLPLETARAAERRATSQDAGSRSGAGFMSPPIKIRRQNIDIQTLRALKVALTHDPHLDVTEWTQTNHIHTRTIRNYVYKGALTPEAQRRLDVADGKAPSFRPVTVDDLRNLDAALTLDRRLNITKWARVNRVHPRTIGQYIFKGALTPEAQHRLDMADGKAPSVRQATVDDLRNLDAALTLDRRLNVTEWARVNRVHPRTMTQYVSKGALTPEARHRLDVADGKALSFRRVTVDDVRNLDAALTLDRKLNVTEWARAHSLYSNRVRALVRQGKLRPEARERLQNADGQATVAQASAQAPGPRRVESGDLRALRDERASGGPFDRAEWAQRLDLYLPEVNKYVTAEGELTAKGLTLLNAG</sequence>
<name>A0A5E4YTE0_9BURK</name>
<evidence type="ECO:0000313" key="2">
    <source>
        <dbReference type="EMBL" id="VVE51685.1"/>
    </source>
</evidence>
<accession>A0A5E4YTE0</accession>
<feature type="region of interest" description="Disordered" evidence="1">
    <location>
        <begin position="160"/>
        <end position="183"/>
    </location>
</feature>
<evidence type="ECO:0000313" key="3">
    <source>
        <dbReference type="Proteomes" id="UP000343317"/>
    </source>
</evidence>
<evidence type="ECO:0000256" key="1">
    <source>
        <dbReference type="SAM" id="MobiDB-lite"/>
    </source>
</evidence>
<feature type="compositionally biased region" description="Polar residues" evidence="1">
    <location>
        <begin position="437"/>
        <end position="448"/>
    </location>
</feature>
<dbReference type="Proteomes" id="UP000343317">
    <property type="component" value="Unassembled WGS sequence"/>
</dbReference>
<organism evidence="2 3">
    <name type="scientific">Pandoraea horticolens</name>
    <dbReference type="NCBI Taxonomy" id="2508298"/>
    <lineage>
        <taxon>Bacteria</taxon>
        <taxon>Pseudomonadati</taxon>
        <taxon>Pseudomonadota</taxon>
        <taxon>Betaproteobacteria</taxon>
        <taxon>Burkholderiales</taxon>
        <taxon>Burkholderiaceae</taxon>
        <taxon>Pandoraea</taxon>
    </lineage>
</organism>
<gene>
    <name evidence="2" type="ORF">PHO31112_04734</name>
</gene>
<protein>
    <submittedName>
        <fullName evidence="2">Uncharacterized protein</fullName>
    </submittedName>
</protein>